<organism evidence="2 3">
    <name type="scientific">Flavobacterium jumunjinense</name>
    <dbReference type="NCBI Taxonomy" id="998845"/>
    <lineage>
        <taxon>Bacteria</taxon>
        <taxon>Pseudomonadati</taxon>
        <taxon>Bacteroidota</taxon>
        <taxon>Flavobacteriia</taxon>
        <taxon>Flavobacteriales</taxon>
        <taxon>Flavobacteriaceae</taxon>
        <taxon>Flavobacterium</taxon>
    </lineage>
</organism>
<name>A0ABV5GJH9_9FLAO</name>
<evidence type="ECO:0000313" key="2">
    <source>
        <dbReference type="EMBL" id="MFB9095539.1"/>
    </source>
</evidence>
<dbReference type="EMBL" id="JBHMEY010000007">
    <property type="protein sequence ID" value="MFB9095539.1"/>
    <property type="molecule type" value="Genomic_DNA"/>
</dbReference>
<accession>A0ABV5GJH9</accession>
<proteinExistence type="predicted"/>
<dbReference type="Proteomes" id="UP001589607">
    <property type="component" value="Unassembled WGS sequence"/>
</dbReference>
<keyword evidence="3" id="KW-1185">Reference proteome</keyword>
<sequence length="310" mass="33042">MKKIITLIAVLLLNTIAFAQAPEKMSYQAVIRDASNALITNQSVGMQISILQGSTNGTAVYVETQNPTTNNNGLVSIEIGSGTNVSGVFSNINWGSDSFFIKTETDPDGGTNYTITGTSQLMSVPYALHAKTAESVGNYTTYAIGDQLQGGIVFYVDQSGQHGLLCAIEDQSTGAPWQITSNEMTGAQFYGIGGGYANTMLIIASQRGDYDANYAAKLCSRYYTYSTSLGLVYGNWYLPNIVELQLMQGSKDVINATATTMGGSNLVGEYWTSREGGQTTDGHAQTVYMSGGTGGRAKTDLKSVRAIKAF</sequence>
<protein>
    <submittedName>
        <fullName evidence="2">DUF1566 domain-containing protein</fullName>
    </submittedName>
</protein>
<dbReference type="RefSeq" id="WP_236454131.1">
    <property type="nucleotide sequence ID" value="NZ_CBCSGE010000020.1"/>
</dbReference>
<gene>
    <name evidence="2" type="ORF">ACFFVF_03345</name>
</gene>
<feature type="signal peptide" evidence="1">
    <location>
        <begin position="1"/>
        <end position="19"/>
    </location>
</feature>
<evidence type="ECO:0000313" key="3">
    <source>
        <dbReference type="Proteomes" id="UP001589607"/>
    </source>
</evidence>
<evidence type="ECO:0000256" key="1">
    <source>
        <dbReference type="SAM" id="SignalP"/>
    </source>
</evidence>
<feature type="chain" id="PRO_5046476207" evidence="1">
    <location>
        <begin position="20"/>
        <end position="310"/>
    </location>
</feature>
<reference evidence="2 3" key="1">
    <citation type="submission" date="2024-09" db="EMBL/GenBank/DDBJ databases">
        <authorList>
            <person name="Sun Q."/>
            <person name="Mori K."/>
        </authorList>
    </citation>
    <scope>NUCLEOTIDE SEQUENCE [LARGE SCALE GENOMIC DNA]</scope>
    <source>
        <strain evidence="2 3">CECT 7955</strain>
    </source>
</reference>
<comment type="caution">
    <text evidence="2">The sequence shown here is derived from an EMBL/GenBank/DDBJ whole genome shotgun (WGS) entry which is preliminary data.</text>
</comment>
<keyword evidence="1" id="KW-0732">Signal</keyword>